<accession>A0A919PAI8</accession>
<organism evidence="4 5">
    <name type="scientific">Cellulomonas pakistanensis</name>
    <dbReference type="NCBI Taxonomy" id="992287"/>
    <lineage>
        <taxon>Bacteria</taxon>
        <taxon>Bacillati</taxon>
        <taxon>Actinomycetota</taxon>
        <taxon>Actinomycetes</taxon>
        <taxon>Micrococcales</taxon>
        <taxon>Cellulomonadaceae</taxon>
        <taxon>Cellulomonas</taxon>
    </lineage>
</organism>
<proteinExistence type="predicted"/>
<name>A0A919PAI8_9CELL</name>
<feature type="domain" description="Histidine kinase/HSP90-like ATPase" evidence="3">
    <location>
        <begin position="48"/>
        <end position="155"/>
    </location>
</feature>
<dbReference type="AlphaFoldDB" id="A0A919PAI8"/>
<dbReference type="Proteomes" id="UP000642125">
    <property type="component" value="Unassembled WGS sequence"/>
</dbReference>
<dbReference type="GO" id="GO:0004674">
    <property type="term" value="F:protein serine/threonine kinase activity"/>
    <property type="evidence" value="ECO:0007669"/>
    <property type="project" value="UniProtKB-KW"/>
</dbReference>
<keyword evidence="1" id="KW-0723">Serine/threonine-protein kinase</keyword>
<dbReference type="InterPro" id="IPR036890">
    <property type="entry name" value="HATPase_C_sf"/>
</dbReference>
<dbReference type="CDD" id="cd16936">
    <property type="entry name" value="HATPase_RsbW-like"/>
    <property type="match status" value="1"/>
</dbReference>
<dbReference type="SUPFAM" id="SSF55874">
    <property type="entry name" value="ATPase domain of HSP90 chaperone/DNA topoisomerase II/histidine kinase"/>
    <property type="match status" value="1"/>
</dbReference>
<evidence type="ECO:0000256" key="2">
    <source>
        <dbReference type="SAM" id="MobiDB-lite"/>
    </source>
</evidence>
<dbReference type="Pfam" id="PF13581">
    <property type="entry name" value="HATPase_c_2"/>
    <property type="match status" value="1"/>
</dbReference>
<keyword evidence="1" id="KW-0418">Kinase</keyword>
<dbReference type="PANTHER" id="PTHR35526:SF3">
    <property type="entry name" value="ANTI-SIGMA-F FACTOR RSBW"/>
    <property type="match status" value="1"/>
</dbReference>
<dbReference type="PANTHER" id="PTHR35526">
    <property type="entry name" value="ANTI-SIGMA-F FACTOR RSBW-RELATED"/>
    <property type="match status" value="1"/>
</dbReference>
<keyword evidence="5" id="KW-1185">Reference proteome</keyword>
<protein>
    <recommendedName>
        <fullName evidence="3">Histidine kinase/HSP90-like ATPase domain-containing protein</fullName>
    </recommendedName>
</protein>
<keyword evidence="1" id="KW-0808">Transferase</keyword>
<sequence>MSSDAHEVHVLLQDLDGARPQWWCERSGAGPPRTVLELHVPPARGAVWIARHWASDRARESGVPEDSLPDIELLTSELAANAVVHGAGGEVEVRFWYDSGCVRVEVSDTSAGRPRVRHPNPETPGGQGLRLVSMLATEWGHGRRSGGTGNTVWFTISI</sequence>
<evidence type="ECO:0000313" key="5">
    <source>
        <dbReference type="Proteomes" id="UP000642125"/>
    </source>
</evidence>
<dbReference type="EMBL" id="BONO01000001">
    <property type="protein sequence ID" value="GIG34727.1"/>
    <property type="molecule type" value="Genomic_DNA"/>
</dbReference>
<reference evidence="4" key="1">
    <citation type="submission" date="2021-01" db="EMBL/GenBank/DDBJ databases">
        <title>Whole genome shotgun sequence of Cellulomonas pakistanensis NBRC 110800.</title>
        <authorList>
            <person name="Komaki H."/>
            <person name="Tamura T."/>
        </authorList>
    </citation>
    <scope>NUCLEOTIDE SEQUENCE</scope>
    <source>
        <strain evidence="4">NBRC 110800</strain>
    </source>
</reference>
<comment type="caution">
    <text evidence="4">The sequence shown here is derived from an EMBL/GenBank/DDBJ whole genome shotgun (WGS) entry which is preliminary data.</text>
</comment>
<dbReference type="InterPro" id="IPR050267">
    <property type="entry name" value="Anti-sigma-factor_SerPK"/>
</dbReference>
<evidence type="ECO:0000256" key="1">
    <source>
        <dbReference type="ARBA" id="ARBA00022527"/>
    </source>
</evidence>
<evidence type="ECO:0000259" key="3">
    <source>
        <dbReference type="Pfam" id="PF13581"/>
    </source>
</evidence>
<evidence type="ECO:0000313" key="4">
    <source>
        <dbReference type="EMBL" id="GIG34727.1"/>
    </source>
</evidence>
<dbReference type="RefSeq" id="WP_203666778.1">
    <property type="nucleotide sequence ID" value="NZ_BONO01000001.1"/>
</dbReference>
<dbReference type="Gene3D" id="3.30.565.10">
    <property type="entry name" value="Histidine kinase-like ATPase, C-terminal domain"/>
    <property type="match status" value="1"/>
</dbReference>
<dbReference type="InterPro" id="IPR003594">
    <property type="entry name" value="HATPase_dom"/>
</dbReference>
<feature type="region of interest" description="Disordered" evidence="2">
    <location>
        <begin position="108"/>
        <end position="128"/>
    </location>
</feature>
<gene>
    <name evidence="4" type="ORF">Cpa01nite_01080</name>
</gene>